<keyword evidence="11" id="KW-0496">Mitochondrion</keyword>
<keyword evidence="17" id="KW-1185">Reference proteome</keyword>
<dbReference type="AlphaFoldDB" id="A0A1I8PS33"/>
<keyword evidence="7" id="KW-0378">Hydrolase</keyword>
<evidence type="ECO:0000313" key="16">
    <source>
        <dbReference type="EnsemblMetazoa" id="SCAU010564-PA"/>
    </source>
</evidence>
<keyword evidence="3" id="KW-0597">Phosphoprotein</keyword>
<dbReference type="InterPro" id="IPR050410">
    <property type="entry name" value="CCR4/nocturin_mRNA_transcr"/>
</dbReference>
<keyword evidence="10" id="KW-0809">Transit peptide</keyword>
<evidence type="ECO:0000256" key="3">
    <source>
        <dbReference type="ARBA" id="ARBA00022553"/>
    </source>
</evidence>
<evidence type="ECO:0000259" key="14">
    <source>
        <dbReference type="Pfam" id="PF03372"/>
    </source>
</evidence>
<dbReference type="Gene3D" id="3.60.10.10">
    <property type="entry name" value="Endonuclease/exonuclease/phosphatase"/>
    <property type="match status" value="1"/>
</dbReference>
<dbReference type="GO" id="GO:0046872">
    <property type="term" value="F:metal ion binding"/>
    <property type="evidence" value="ECO:0007669"/>
    <property type="project" value="UniProtKB-KW"/>
</dbReference>
<dbReference type="Proteomes" id="UP000095300">
    <property type="component" value="Unassembled WGS sequence"/>
</dbReference>
<evidence type="ECO:0000256" key="9">
    <source>
        <dbReference type="ARBA" id="ARBA00022842"/>
    </source>
</evidence>
<comment type="subcellular location">
    <subcellularLocation>
        <location evidence="2">Mitochondrion matrix</location>
    </subcellularLocation>
</comment>
<keyword evidence="4" id="KW-0507">mRNA processing</keyword>
<evidence type="ECO:0000256" key="2">
    <source>
        <dbReference type="ARBA" id="ARBA00004305"/>
    </source>
</evidence>
<name>A0A1I8PS33_STOCA</name>
<evidence type="ECO:0000256" key="5">
    <source>
        <dbReference type="ARBA" id="ARBA00022722"/>
    </source>
</evidence>
<evidence type="ECO:0000256" key="8">
    <source>
        <dbReference type="ARBA" id="ARBA00022839"/>
    </source>
</evidence>
<gene>
    <name evidence="16" type="primary">106088965</name>
</gene>
<evidence type="ECO:0000256" key="12">
    <source>
        <dbReference type="ARBA" id="ARBA00072755"/>
    </source>
</evidence>
<keyword evidence="9" id="KW-0460">Magnesium</keyword>
<dbReference type="InterPro" id="IPR036691">
    <property type="entry name" value="Endo/exonu/phosph_ase_sf"/>
</dbReference>
<dbReference type="Pfam" id="PF21171">
    <property type="entry name" value="PDE12-like_N"/>
    <property type="match status" value="1"/>
</dbReference>
<evidence type="ECO:0000256" key="1">
    <source>
        <dbReference type="ARBA" id="ARBA00001946"/>
    </source>
</evidence>
<dbReference type="STRING" id="35570.A0A1I8PS33"/>
<dbReference type="GO" id="GO:0005759">
    <property type="term" value="C:mitochondrial matrix"/>
    <property type="evidence" value="ECO:0007669"/>
    <property type="project" value="UniProtKB-SubCell"/>
</dbReference>
<dbReference type="GO" id="GO:0004535">
    <property type="term" value="F:poly(A)-specific ribonuclease activity"/>
    <property type="evidence" value="ECO:0007669"/>
    <property type="project" value="UniProtKB-ARBA"/>
</dbReference>
<keyword evidence="8" id="KW-0269">Exonuclease</keyword>
<dbReference type="FunFam" id="3.60.10.10:FF:000018">
    <property type="entry name" value="2',5'-phosphodiesterase 12"/>
    <property type="match status" value="1"/>
</dbReference>
<evidence type="ECO:0000256" key="13">
    <source>
        <dbReference type="ARBA" id="ARBA00083541"/>
    </source>
</evidence>
<dbReference type="EnsemblMetazoa" id="SCAU010564-RA">
    <property type="protein sequence ID" value="SCAU010564-PA"/>
    <property type="gene ID" value="SCAU010564"/>
</dbReference>
<dbReference type="GO" id="GO:0000288">
    <property type="term" value="P:nuclear-transcribed mRNA catabolic process, deadenylation-dependent decay"/>
    <property type="evidence" value="ECO:0007669"/>
    <property type="project" value="TreeGrafter"/>
</dbReference>
<evidence type="ECO:0000256" key="7">
    <source>
        <dbReference type="ARBA" id="ARBA00022801"/>
    </source>
</evidence>
<dbReference type="VEuPathDB" id="VectorBase:SCAU010564"/>
<keyword evidence="5" id="KW-0540">Nuclease</keyword>
<organism evidence="16 17">
    <name type="scientific">Stomoxys calcitrans</name>
    <name type="common">Stable fly</name>
    <name type="synonym">Conops calcitrans</name>
    <dbReference type="NCBI Taxonomy" id="35570"/>
    <lineage>
        <taxon>Eukaryota</taxon>
        <taxon>Metazoa</taxon>
        <taxon>Ecdysozoa</taxon>
        <taxon>Arthropoda</taxon>
        <taxon>Hexapoda</taxon>
        <taxon>Insecta</taxon>
        <taxon>Pterygota</taxon>
        <taxon>Neoptera</taxon>
        <taxon>Endopterygota</taxon>
        <taxon>Diptera</taxon>
        <taxon>Brachycera</taxon>
        <taxon>Muscomorpha</taxon>
        <taxon>Muscoidea</taxon>
        <taxon>Muscidae</taxon>
        <taxon>Stomoxys</taxon>
    </lineage>
</organism>
<keyword evidence="6" id="KW-0479">Metal-binding</keyword>
<evidence type="ECO:0000256" key="6">
    <source>
        <dbReference type="ARBA" id="ARBA00022723"/>
    </source>
</evidence>
<dbReference type="SUPFAM" id="SSF56219">
    <property type="entry name" value="DNase I-like"/>
    <property type="match status" value="1"/>
</dbReference>
<dbReference type="Pfam" id="PF03372">
    <property type="entry name" value="Exo_endo_phos"/>
    <property type="match status" value="1"/>
</dbReference>
<dbReference type="OrthoDB" id="412787at2759"/>
<dbReference type="PANTHER" id="PTHR12121">
    <property type="entry name" value="CARBON CATABOLITE REPRESSOR PROTEIN 4"/>
    <property type="match status" value="1"/>
</dbReference>
<evidence type="ECO:0000256" key="10">
    <source>
        <dbReference type="ARBA" id="ARBA00022946"/>
    </source>
</evidence>
<dbReference type="PANTHER" id="PTHR12121:SF37">
    <property type="entry name" value="2',5'-PHOSPHODIESTERASE 12"/>
    <property type="match status" value="1"/>
</dbReference>
<dbReference type="KEGG" id="scac:106088965"/>
<evidence type="ECO:0000313" key="17">
    <source>
        <dbReference type="Proteomes" id="UP000095300"/>
    </source>
</evidence>
<evidence type="ECO:0000256" key="11">
    <source>
        <dbReference type="ARBA" id="ARBA00023128"/>
    </source>
</evidence>
<dbReference type="GO" id="GO:0006397">
    <property type="term" value="P:mRNA processing"/>
    <property type="evidence" value="ECO:0007669"/>
    <property type="project" value="UniProtKB-KW"/>
</dbReference>
<proteinExistence type="predicted"/>
<feature type="domain" description="Endonuclease/exonuclease/phosphatase" evidence="14">
    <location>
        <begin position="289"/>
        <end position="597"/>
    </location>
</feature>
<feature type="domain" description="2',5'-phosphodiesterase 12-like N-terminal" evidence="15">
    <location>
        <begin position="163"/>
        <end position="257"/>
    </location>
</feature>
<dbReference type="InterPro" id="IPR048821">
    <property type="entry name" value="PDE12-like_N"/>
</dbReference>
<sequence length="609" mass="70010">MLRSVLKLKPFEFICNQTRAAAASNCQRKIGMTVDRVYLRNDANSQDLHINFRYTNAELNIDRDFNFCRKLDEKLEGALTRIRGNIEKQFNKKLKKVKRKSPAEVREPLPETVTDGSGELIVEFRRSNDKLEDLTFAEILNNNSANLTLHILDKTYNVVLNQPWIVNLVLPTCIMAGFAVYPSKLEMKYTDKAFCKAEWFKGKMPPSGNVQHANWSKCGEGFFYETSNEDVGHLLKFVLTPGNAAGNVGPAVEHISKNEVQAGPGQCPFETRHLFTQTRLQDDSFRVVSYNILADLYADSDYSRSYLFPYCPAYALKVEYRKQLYIKELLGYNADIICLQEVDKKIFEYDLKPVLEDQNFKGIIAEKGSCGEGIATFFRTDRFDLLESYSINIGEQLNTLEAFKDLWQKIQSNKKLVERIWNRSTTLQLNLLKMKNERYILVANTHLYFHPDADHIRLLQFGFSMLYLEDIYKKTLQKFNLENEKQLAIVFCGDFNSVPECGIYRLMTERFVDKDFIDWSSNAEEAVQDVSLGQPFAIKSACGTPEYTNYTHLFAACLDYIFYQCDRLEVEQFAPLPTNEELKANTAIPSVVFPSDHVALIADLKFIAK</sequence>
<accession>A0A1I8PS33</accession>
<evidence type="ECO:0000259" key="15">
    <source>
        <dbReference type="Pfam" id="PF21171"/>
    </source>
</evidence>
<comment type="cofactor">
    <cofactor evidence="1">
        <name>Mg(2+)</name>
        <dbReference type="ChEBI" id="CHEBI:18420"/>
    </cofactor>
</comment>
<evidence type="ECO:0000256" key="4">
    <source>
        <dbReference type="ARBA" id="ARBA00022664"/>
    </source>
</evidence>
<protein>
    <recommendedName>
        <fullName evidence="12">2',5'-phosphodiesterase 12</fullName>
    </recommendedName>
    <alternativeName>
        <fullName evidence="13">Mitochondrial deadenylase</fullName>
    </alternativeName>
</protein>
<reference evidence="16" key="1">
    <citation type="submission" date="2020-05" db="UniProtKB">
        <authorList>
            <consortium name="EnsemblMetazoa"/>
        </authorList>
    </citation>
    <scope>IDENTIFICATION</scope>
    <source>
        <strain evidence="16">USDA</strain>
    </source>
</reference>
<dbReference type="InterPro" id="IPR005135">
    <property type="entry name" value="Endo/exonuclease/phosphatase"/>
</dbReference>